<accession>A0A1Y1HIS7</accession>
<feature type="region of interest" description="Disordered" evidence="1">
    <location>
        <begin position="153"/>
        <end position="183"/>
    </location>
</feature>
<evidence type="ECO:0000313" key="3">
    <source>
        <dbReference type="Proteomes" id="UP000054558"/>
    </source>
</evidence>
<keyword evidence="3" id="KW-1185">Reference proteome</keyword>
<proteinExistence type="predicted"/>
<dbReference type="Proteomes" id="UP000054558">
    <property type="component" value="Unassembled WGS sequence"/>
</dbReference>
<gene>
    <name evidence="2" type="ORF">KFL_000120560</name>
</gene>
<reference evidence="2 3" key="1">
    <citation type="journal article" date="2014" name="Nat. Commun.">
        <title>Klebsormidium flaccidum genome reveals primary factors for plant terrestrial adaptation.</title>
        <authorList>
            <person name="Hori K."/>
            <person name="Maruyama F."/>
            <person name="Fujisawa T."/>
            <person name="Togashi T."/>
            <person name="Yamamoto N."/>
            <person name="Seo M."/>
            <person name="Sato S."/>
            <person name="Yamada T."/>
            <person name="Mori H."/>
            <person name="Tajima N."/>
            <person name="Moriyama T."/>
            <person name="Ikeuchi M."/>
            <person name="Watanabe M."/>
            <person name="Wada H."/>
            <person name="Kobayashi K."/>
            <person name="Saito M."/>
            <person name="Masuda T."/>
            <person name="Sasaki-Sekimoto Y."/>
            <person name="Mashiguchi K."/>
            <person name="Awai K."/>
            <person name="Shimojima M."/>
            <person name="Masuda S."/>
            <person name="Iwai M."/>
            <person name="Nobusawa T."/>
            <person name="Narise T."/>
            <person name="Kondo S."/>
            <person name="Saito H."/>
            <person name="Sato R."/>
            <person name="Murakawa M."/>
            <person name="Ihara Y."/>
            <person name="Oshima-Yamada Y."/>
            <person name="Ohtaka K."/>
            <person name="Satoh M."/>
            <person name="Sonobe K."/>
            <person name="Ishii M."/>
            <person name="Ohtani R."/>
            <person name="Kanamori-Sato M."/>
            <person name="Honoki R."/>
            <person name="Miyazaki D."/>
            <person name="Mochizuki H."/>
            <person name="Umetsu J."/>
            <person name="Higashi K."/>
            <person name="Shibata D."/>
            <person name="Kamiya Y."/>
            <person name="Sato N."/>
            <person name="Nakamura Y."/>
            <person name="Tabata S."/>
            <person name="Ida S."/>
            <person name="Kurokawa K."/>
            <person name="Ohta H."/>
        </authorList>
    </citation>
    <scope>NUCLEOTIDE SEQUENCE [LARGE SCALE GENOMIC DNA]</scope>
    <source>
        <strain evidence="2 3">NIES-2285</strain>
    </source>
</reference>
<sequence length="476" mass="50434">MVREGISVYQELIAQNLLLQYLQKANVKVCEAGDVTSQSFARQVNGLDAQAALANMHDIARALLHSGRDKKIKNNVLSLQTLLVEHARGNVPDPIMTLQSLSKAILEKGDGKAAAPAVDASLEVDLYIHTRRSRETTSPGKLTITLVGLDNIVEPLNPEPQTPKDSPIEASENSKITPSALPGTNSLVVAESSLVEEAGIPKKVASLERAAQVALQRARLAIAPNSSSITNVETTSTSGPEHLPPTSMGVDQPSAPPVDPSSVDPPTNVQHVPPPDALQRSTSSQSTAPADSTPLTDLQSTSDCSFSAPQVIVYAALALHRDSQPVARRLVELHPDIFPNLSALHKVGALLYVSCEHLLAQDVSRLLTITTESARTANEAASSSKLAADKAEESATASKQSAEASARSAEASERSEQASARSEAASERSAAASERSKDASERVEKQVQILMSWMKGAAVVWLGTMIAKQLGVFKKS</sequence>
<name>A0A1Y1HIS7_KLENI</name>
<evidence type="ECO:0000313" key="2">
    <source>
        <dbReference type="EMBL" id="GAQ78410.1"/>
    </source>
</evidence>
<evidence type="ECO:0000256" key="1">
    <source>
        <dbReference type="SAM" id="MobiDB-lite"/>
    </source>
</evidence>
<protein>
    <submittedName>
        <fullName evidence="2">Uncharacterized protein</fullName>
    </submittedName>
</protein>
<dbReference type="AlphaFoldDB" id="A0A1Y1HIS7"/>
<feature type="region of interest" description="Disordered" evidence="1">
    <location>
        <begin position="378"/>
        <end position="441"/>
    </location>
</feature>
<feature type="compositionally biased region" description="Low complexity" evidence="1">
    <location>
        <begin position="417"/>
        <end position="433"/>
    </location>
</feature>
<feature type="compositionally biased region" description="Polar residues" evidence="1">
    <location>
        <begin position="171"/>
        <end position="183"/>
    </location>
</feature>
<organism evidence="2 3">
    <name type="scientific">Klebsormidium nitens</name>
    <name type="common">Green alga</name>
    <name type="synonym">Ulothrix nitens</name>
    <dbReference type="NCBI Taxonomy" id="105231"/>
    <lineage>
        <taxon>Eukaryota</taxon>
        <taxon>Viridiplantae</taxon>
        <taxon>Streptophyta</taxon>
        <taxon>Klebsormidiophyceae</taxon>
        <taxon>Klebsormidiales</taxon>
        <taxon>Klebsormidiaceae</taxon>
        <taxon>Klebsormidium</taxon>
    </lineage>
</organism>
<feature type="compositionally biased region" description="Polar residues" evidence="1">
    <location>
        <begin position="279"/>
        <end position="301"/>
    </location>
</feature>
<feature type="region of interest" description="Disordered" evidence="1">
    <location>
        <begin position="229"/>
        <end position="301"/>
    </location>
</feature>
<dbReference type="EMBL" id="DF236961">
    <property type="protein sequence ID" value="GAQ78410.1"/>
    <property type="molecule type" value="Genomic_DNA"/>
</dbReference>
<feature type="compositionally biased region" description="Polar residues" evidence="1">
    <location>
        <begin position="229"/>
        <end position="239"/>
    </location>
</feature>
<feature type="compositionally biased region" description="Low complexity" evidence="1">
    <location>
        <begin position="394"/>
        <end position="409"/>
    </location>
</feature>